<proteinExistence type="predicted"/>
<evidence type="ECO:0008006" key="4">
    <source>
        <dbReference type="Google" id="ProtNLM"/>
    </source>
</evidence>
<name>A0A816SAN3_9BILA</name>
<reference evidence="2" key="1">
    <citation type="submission" date="2021-02" db="EMBL/GenBank/DDBJ databases">
        <authorList>
            <person name="Nowell W R."/>
        </authorList>
    </citation>
    <scope>NUCLEOTIDE SEQUENCE</scope>
</reference>
<dbReference type="Proteomes" id="UP000663856">
    <property type="component" value="Unassembled WGS sequence"/>
</dbReference>
<protein>
    <recommendedName>
        <fullName evidence="4">Gag-like protein</fullName>
    </recommendedName>
</protein>
<dbReference type="EMBL" id="CAJNRF010006593">
    <property type="protein sequence ID" value="CAF2082714.1"/>
    <property type="molecule type" value="Genomic_DNA"/>
</dbReference>
<gene>
    <name evidence="2" type="ORF">WKI299_LOCUS16503</name>
</gene>
<evidence type="ECO:0000313" key="2">
    <source>
        <dbReference type="EMBL" id="CAF2082714.1"/>
    </source>
</evidence>
<comment type="caution">
    <text evidence="2">The sequence shown here is derived from an EMBL/GenBank/DDBJ whole genome shotgun (WGS) entry which is preliminary data.</text>
</comment>
<sequence>MPPKKGGGASKKKVNMEKNGQNAGQKLIDPGQKKTPSANTILATNGQTSAELYVPRSIQRIKDTHKIASVKRVDLEIPEDRIMVALKDIGLDVTDVIRLKTKERNTPTQTIKVTFADAQNLNTSVQTGLQVDLMHFVAEAVKPNSKPVQCYVCLKYNHVAKYCKTKQQTCARSDDNHQADKCNGTADT</sequence>
<accession>A0A816SAN3</accession>
<organism evidence="2 3">
    <name type="scientific">Rotaria magnacalcarata</name>
    <dbReference type="NCBI Taxonomy" id="392030"/>
    <lineage>
        <taxon>Eukaryota</taxon>
        <taxon>Metazoa</taxon>
        <taxon>Spiralia</taxon>
        <taxon>Gnathifera</taxon>
        <taxon>Rotifera</taxon>
        <taxon>Eurotatoria</taxon>
        <taxon>Bdelloidea</taxon>
        <taxon>Philodinida</taxon>
        <taxon>Philodinidae</taxon>
        <taxon>Rotaria</taxon>
    </lineage>
</organism>
<feature type="region of interest" description="Disordered" evidence="1">
    <location>
        <begin position="1"/>
        <end position="39"/>
    </location>
</feature>
<evidence type="ECO:0000256" key="1">
    <source>
        <dbReference type="SAM" id="MobiDB-lite"/>
    </source>
</evidence>
<evidence type="ECO:0000313" key="3">
    <source>
        <dbReference type="Proteomes" id="UP000663856"/>
    </source>
</evidence>
<dbReference type="AlphaFoldDB" id="A0A816SAN3"/>